<reference evidence="2 3" key="1">
    <citation type="submission" date="2019-03" db="EMBL/GenBank/DDBJ databases">
        <title>Freshwater and sediment microbial communities from various areas in North America, analyzing microbe dynamics in response to fracking.</title>
        <authorList>
            <person name="Lamendella R."/>
        </authorList>
    </citation>
    <scope>NUCLEOTIDE SEQUENCE [LARGE SCALE GENOMIC DNA]</scope>
    <source>
        <strain evidence="2 3">114D</strain>
    </source>
</reference>
<dbReference type="GO" id="GO:0005975">
    <property type="term" value="P:carbohydrate metabolic process"/>
    <property type="evidence" value="ECO:0007669"/>
    <property type="project" value="InterPro"/>
</dbReference>
<dbReference type="SUPFAM" id="SSF48208">
    <property type="entry name" value="Six-hairpin glycosidases"/>
    <property type="match status" value="1"/>
</dbReference>
<comment type="caution">
    <text evidence="2">The sequence shown here is derived from an EMBL/GenBank/DDBJ whole genome shotgun (WGS) entry which is preliminary data.</text>
</comment>
<dbReference type="RefSeq" id="WP_133466198.1">
    <property type="nucleotide sequence ID" value="NZ_SNWI01000008.1"/>
</dbReference>
<accession>A0A4R6GSQ5</accession>
<dbReference type="PANTHER" id="PTHR33886">
    <property type="entry name" value="UNSATURATED RHAMNOGALACTURONAN HYDROLASE (EUROFUNG)"/>
    <property type="match status" value="1"/>
</dbReference>
<evidence type="ECO:0000256" key="1">
    <source>
        <dbReference type="ARBA" id="ARBA00022801"/>
    </source>
</evidence>
<proteinExistence type="predicted"/>
<name>A0A4R6GSQ5_9BACT</name>
<dbReference type="Gene3D" id="1.50.10.10">
    <property type="match status" value="1"/>
</dbReference>
<organism evidence="2 3">
    <name type="scientific">Sunxiuqinia elliptica</name>
    <dbReference type="NCBI Taxonomy" id="655355"/>
    <lineage>
        <taxon>Bacteria</taxon>
        <taxon>Pseudomonadati</taxon>
        <taxon>Bacteroidota</taxon>
        <taxon>Bacteroidia</taxon>
        <taxon>Marinilabiliales</taxon>
        <taxon>Prolixibacteraceae</taxon>
        <taxon>Sunxiuqinia</taxon>
    </lineage>
</organism>
<dbReference type="InterPro" id="IPR012341">
    <property type="entry name" value="6hp_glycosidase-like_sf"/>
</dbReference>
<protein>
    <submittedName>
        <fullName evidence="2">Rhamnogalacturonyl hydrolase YesR</fullName>
    </submittedName>
</protein>
<dbReference type="Proteomes" id="UP000294848">
    <property type="component" value="Unassembled WGS sequence"/>
</dbReference>
<dbReference type="PANTHER" id="PTHR33886:SF8">
    <property type="entry name" value="UNSATURATED RHAMNOGALACTURONAN HYDROLASE (EUROFUNG)"/>
    <property type="match status" value="1"/>
</dbReference>
<dbReference type="AlphaFoldDB" id="A0A4R6GSQ5"/>
<keyword evidence="1 2" id="KW-0378">Hydrolase</keyword>
<dbReference type="GO" id="GO:0016787">
    <property type="term" value="F:hydrolase activity"/>
    <property type="evidence" value="ECO:0007669"/>
    <property type="project" value="UniProtKB-KW"/>
</dbReference>
<dbReference type="InterPro" id="IPR052043">
    <property type="entry name" value="PolySaccharide_Degr_Enz"/>
</dbReference>
<evidence type="ECO:0000313" key="2">
    <source>
        <dbReference type="EMBL" id="TDN98411.1"/>
    </source>
</evidence>
<evidence type="ECO:0000313" key="3">
    <source>
        <dbReference type="Proteomes" id="UP000294848"/>
    </source>
</evidence>
<sequence length="387" mass="44324">MPKFIIVTVAILLFNVSCSKTSQNSKGNTFETENLQLNKNQVKSTLDVVAAWQMENLSYNTSKNLHDNGVAAWTNATFYLGLLKWAKVADNDSAYLTWLKHIGEETNWTMAENFKDYPRYQLYHADEFCIAQMYLGAYDLFGEKKMMLPSVERLNWVLNNPPNSEMQHRNKQSWTWCDALFMVPQVYAQVSVIKNDEKYLRFMDQEFKRTFNYLYSKDDKLFFRDDSYFDKKEENGEKVFWGRGNGWVAAGLVNLLKILPEDSEYRPFYENLFVEFVPRLVDLQNSTGFWHASLLDPQSYPAPETSATALITYALAYGINNNLVDKATYSPALYKAWTALLSAVDTNGKIGWVQPIGADPKKVTADMTASYGVGAFLLAGSEIYQLN</sequence>
<dbReference type="OrthoDB" id="258246at2"/>
<dbReference type="InterPro" id="IPR010905">
    <property type="entry name" value="Glyco_hydro_88"/>
</dbReference>
<dbReference type="InterPro" id="IPR008928">
    <property type="entry name" value="6-hairpin_glycosidase_sf"/>
</dbReference>
<gene>
    <name evidence="2" type="ORF">DET52_108199</name>
</gene>
<dbReference type="Pfam" id="PF07470">
    <property type="entry name" value="Glyco_hydro_88"/>
    <property type="match status" value="1"/>
</dbReference>
<dbReference type="EMBL" id="SNWI01000008">
    <property type="protein sequence ID" value="TDN98411.1"/>
    <property type="molecule type" value="Genomic_DNA"/>
</dbReference>